<feature type="transmembrane region" description="Helical" evidence="14">
    <location>
        <begin position="103"/>
        <end position="122"/>
    </location>
</feature>
<dbReference type="PANTHER" id="PTHR28259">
    <property type="entry name" value="FLUORIDE EXPORT PROTEIN 1-RELATED"/>
    <property type="match status" value="1"/>
</dbReference>
<keyword evidence="2 14" id="KW-0813">Transport</keyword>
<dbReference type="InterPro" id="IPR003691">
    <property type="entry name" value="FluC"/>
</dbReference>
<dbReference type="OrthoDB" id="9806299at2"/>
<keyword evidence="6 14" id="KW-0479">Metal-binding</keyword>
<keyword evidence="16" id="KW-1185">Reference proteome</keyword>
<evidence type="ECO:0000313" key="16">
    <source>
        <dbReference type="Proteomes" id="UP000288395"/>
    </source>
</evidence>
<protein>
    <recommendedName>
        <fullName evidence="14">Fluoride-specific ion channel FluC</fullName>
    </recommendedName>
</protein>
<feature type="binding site" evidence="14">
    <location>
        <position position="79"/>
    </location>
    <ligand>
        <name>Na(+)</name>
        <dbReference type="ChEBI" id="CHEBI:29101"/>
        <note>structural</note>
    </ligand>
</feature>
<keyword evidence="11 14" id="KW-0407">Ion channel</keyword>
<evidence type="ECO:0000256" key="7">
    <source>
        <dbReference type="ARBA" id="ARBA00022989"/>
    </source>
</evidence>
<comment type="subcellular location">
    <subcellularLocation>
        <location evidence="1 14">Cell membrane</location>
        <topology evidence="1 14">Multi-pass membrane protein</topology>
    </subcellularLocation>
</comment>
<comment type="activity regulation">
    <text evidence="14">Na(+) is not transported, but it plays an essential structural role and its presence is essential for fluoride channel function.</text>
</comment>
<keyword evidence="5 14" id="KW-0812">Transmembrane</keyword>
<keyword evidence="3 14" id="KW-1003">Cell membrane</keyword>
<keyword evidence="10 14" id="KW-0472">Membrane</keyword>
<keyword evidence="9 14" id="KW-0406">Ion transport</keyword>
<name>A0A432W0C6_9GAMM</name>
<dbReference type="GO" id="GO:0046872">
    <property type="term" value="F:metal ion binding"/>
    <property type="evidence" value="ECO:0007669"/>
    <property type="project" value="UniProtKB-KW"/>
</dbReference>
<evidence type="ECO:0000256" key="11">
    <source>
        <dbReference type="ARBA" id="ARBA00023303"/>
    </source>
</evidence>
<evidence type="ECO:0000256" key="2">
    <source>
        <dbReference type="ARBA" id="ARBA00022448"/>
    </source>
</evidence>
<dbReference type="PANTHER" id="PTHR28259:SF18">
    <property type="entry name" value="FLUORIDE-SPECIFIC ION CHANNEL FLUC"/>
    <property type="match status" value="1"/>
</dbReference>
<dbReference type="GO" id="GO:0062054">
    <property type="term" value="F:fluoride channel activity"/>
    <property type="evidence" value="ECO:0007669"/>
    <property type="project" value="UniProtKB-UniRule"/>
</dbReference>
<gene>
    <name evidence="14" type="primary">fluC</name>
    <name evidence="14" type="synonym">crcB</name>
    <name evidence="15" type="ORF">CWE08_04500</name>
</gene>
<dbReference type="RefSeq" id="WP_126766001.1">
    <property type="nucleotide sequence ID" value="NZ_PIPJ01000002.1"/>
</dbReference>
<dbReference type="HAMAP" id="MF_00454">
    <property type="entry name" value="FluC"/>
    <property type="match status" value="1"/>
</dbReference>
<comment type="caution">
    <text evidence="15">The sequence shown here is derived from an EMBL/GenBank/DDBJ whole genome shotgun (WGS) entry which is preliminary data.</text>
</comment>
<evidence type="ECO:0000256" key="1">
    <source>
        <dbReference type="ARBA" id="ARBA00004651"/>
    </source>
</evidence>
<comment type="function">
    <text evidence="14">Fluoride-specific ion channel. Important for reducing fluoride concentration in the cell, thus reducing its toxicity.</text>
</comment>
<dbReference type="Proteomes" id="UP000288395">
    <property type="component" value="Unassembled WGS sequence"/>
</dbReference>
<evidence type="ECO:0000256" key="8">
    <source>
        <dbReference type="ARBA" id="ARBA00023053"/>
    </source>
</evidence>
<evidence type="ECO:0000256" key="4">
    <source>
        <dbReference type="ARBA" id="ARBA00022519"/>
    </source>
</evidence>
<dbReference type="GO" id="GO:0005886">
    <property type="term" value="C:plasma membrane"/>
    <property type="evidence" value="ECO:0007669"/>
    <property type="project" value="UniProtKB-SubCell"/>
</dbReference>
<evidence type="ECO:0000256" key="9">
    <source>
        <dbReference type="ARBA" id="ARBA00023065"/>
    </source>
</evidence>
<keyword evidence="4" id="KW-0997">Cell inner membrane</keyword>
<accession>A0A432W0C6</accession>
<organism evidence="15 16">
    <name type="scientific">Aliidiomarina iranensis</name>
    <dbReference type="NCBI Taxonomy" id="1434071"/>
    <lineage>
        <taxon>Bacteria</taxon>
        <taxon>Pseudomonadati</taxon>
        <taxon>Pseudomonadota</taxon>
        <taxon>Gammaproteobacteria</taxon>
        <taxon>Alteromonadales</taxon>
        <taxon>Idiomarinaceae</taxon>
        <taxon>Aliidiomarina</taxon>
    </lineage>
</organism>
<dbReference type="GO" id="GO:0140114">
    <property type="term" value="P:cellular detoxification of fluoride"/>
    <property type="evidence" value="ECO:0007669"/>
    <property type="project" value="UniProtKB-UniRule"/>
</dbReference>
<evidence type="ECO:0000256" key="10">
    <source>
        <dbReference type="ARBA" id="ARBA00023136"/>
    </source>
</evidence>
<comment type="similarity">
    <text evidence="12 14">Belongs to the fluoride channel Fluc/FEX (TC 1.A.43) family.</text>
</comment>
<evidence type="ECO:0000256" key="13">
    <source>
        <dbReference type="ARBA" id="ARBA00035585"/>
    </source>
</evidence>
<evidence type="ECO:0000256" key="5">
    <source>
        <dbReference type="ARBA" id="ARBA00022692"/>
    </source>
</evidence>
<keyword evidence="7 14" id="KW-1133">Transmembrane helix</keyword>
<evidence type="ECO:0000313" key="15">
    <source>
        <dbReference type="EMBL" id="RUO22443.1"/>
    </source>
</evidence>
<reference evidence="16" key="1">
    <citation type="journal article" date="2018" name="Front. Microbiol.">
        <title>Genome-Based Analysis Reveals the Taxonomy and Diversity of the Family Idiomarinaceae.</title>
        <authorList>
            <person name="Liu Y."/>
            <person name="Lai Q."/>
            <person name="Shao Z."/>
        </authorList>
    </citation>
    <scope>NUCLEOTIDE SEQUENCE [LARGE SCALE GENOMIC DNA]</scope>
    <source>
        <strain evidence="16">GBPy7</strain>
    </source>
</reference>
<dbReference type="Pfam" id="PF02537">
    <property type="entry name" value="CRCB"/>
    <property type="match status" value="1"/>
</dbReference>
<comment type="catalytic activity">
    <reaction evidence="13">
        <text>fluoride(in) = fluoride(out)</text>
        <dbReference type="Rhea" id="RHEA:76159"/>
        <dbReference type="ChEBI" id="CHEBI:17051"/>
    </reaction>
    <physiologicalReaction direction="left-to-right" evidence="13">
        <dbReference type="Rhea" id="RHEA:76160"/>
    </physiologicalReaction>
</comment>
<evidence type="ECO:0000256" key="12">
    <source>
        <dbReference type="ARBA" id="ARBA00035120"/>
    </source>
</evidence>
<keyword evidence="8 14" id="KW-0915">Sodium</keyword>
<evidence type="ECO:0000256" key="3">
    <source>
        <dbReference type="ARBA" id="ARBA00022475"/>
    </source>
</evidence>
<dbReference type="EMBL" id="PIPJ01000002">
    <property type="protein sequence ID" value="RUO22443.1"/>
    <property type="molecule type" value="Genomic_DNA"/>
</dbReference>
<feature type="binding site" evidence="14">
    <location>
        <position position="82"/>
    </location>
    <ligand>
        <name>Na(+)</name>
        <dbReference type="ChEBI" id="CHEBI:29101"/>
        <note>structural</note>
    </ligand>
</feature>
<proteinExistence type="inferred from homology"/>
<feature type="transmembrane region" description="Helical" evidence="14">
    <location>
        <begin position="36"/>
        <end position="57"/>
    </location>
</feature>
<evidence type="ECO:0000256" key="6">
    <source>
        <dbReference type="ARBA" id="ARBA00022723"/>
    </source>
</evidence>
<dbReference type="AlphaFoldDB" id="A0A432W0C6"/>
<sequence length="130" mass="14208">MMWLLIACGGAIGAVSRYWLTQLTRWYFGSSIPATFMVNLFGSFALGFVLATISVAGKHGLSTESATHAYVFFEFGLLGGFTTFSTFILEFQQLLNSKPVRAFLYMNASLFICIFAIASGYFSGSGVRFG</sequence>
<feature type="transmembrane region" description="Helical" evidence="14">
    <location>
        <begin position="69"/>
        <end position="91"/>
    </location>
</feature>
<evidence type="ECO:0000256" key="14">
    <source>
        <dbReference type="HAMAP-Rule" id="MF_00454"/>
    </source>
</evidence>